<dbReference type="PANTHER" id="PTHR48050:SF13">
    <property type="entry name" value="STEROL 3-BETA-GLUCOSYLTRANSFERASE UGT80A2"/>
    <property type="match status" value="1"/>
</dbReference>
<reference evidence="6" key="1">
    <citation type="submission" date="2020-11" db="EMBL/GenBank/DDBJ databases">
        <title>Nocardioides cynanchi sp. nov., isolated from soil of rhizosphere of Cynanchum wilfordii.</title>
        <authorList>
            <person name="Lee J.-S."/>
            <person name="Suh M.K."/>
            <person name="Kim J.-S."/>
        </authorList>
    </citation>
    <scope>NUCLEOTIDE SEQUENCE</scope>
    <source>
        <strain evidence="6">KCTC 19276</strain>
    </source>
</reference>
<dbReference type="Pfam" id="PF21036">
    <property type="entry name" value="EryCIII-like_N"/>
    <property type="match status" value="1"/>
</dbReference>
<dbReference type="Proteomes" id="UP000660668">
    <property type="component" value="Unassembled WGS sequence"/>
</dbReference>
<accession>A0A930VM55</accession>
<comment type="similarity">
    <text evidence="1">Belongs to the glycosyltransferase 28 family.</text>
</comment>
<keyword evidence="3" id="KW-0808">Transferase</keyword>
<evidence type="ECO:0000259" key="5">
    <source>
        <dbReference type="Pfam" id="PF21036"/>
    </source>
</evidence>
<dbReference type="CDD" id="cd03784">
    <property type="entry name" value="GT1_Gtf-like"/>
    <property type="match status" value="1"/>
</dbReference>
<evidence type="ECO:0000259" key="4">
    <source>
        <dbReference type="Pfam" id="PF06722"/>
    </source>
</evidence>
<comment type="caution">
    <text evidence="6">The sequence shown here is derived from an EMBL/GenBank/DDBJ whole genome shotgun (WGS) entry which is preliminary data.</text>
</comment>
<evidence type="ECO:0000256" key="1">
    <source>
        <dbReference type="ARBA" id="ARBA00006962"/>
    </source>
</evidence>
<keyword evidence="7" id="KW-1185">Reference proteome</keyword>
<dbReference type="EMBL" id="JADKPO010000022">
    <property type="protein sequence ID" value="MBF4769202.1"/>
    <property type="molecule type" value="Genomic_DNA"/>
</dbReference>
<keyword evidence="2" id="KW-0328">Glycosyltransferase</keyword>
<dbReference type="InterPro" id="IPR048284">
    <property type="entry name" value="EryCIII-like_N"/>
</dbReference>
<evidence type="ECO:0000256" key="3">
    <source>
        <dbReference type="ARBA" id="ARBA00022679"/>
    </source>
</evidence>
<evidence type="ECO:0000313" key="6">
    <source>
        <dbReference type="EMBL" id="MBF4769202.1"/>
    </source>
</evidence>
<dbReference type="GO" id="GO:0017000">
    <property type="term" value="P:antibiotic biosynthetic process"/>
    <property type="evidence" value="ECO:0007669"/>
    <property type="project" value="UniProtKB-ARBA"/>
</dbReference>
<dbReference type="InterPro" id="IPR002213">
    <property type="entry name" value="UDP_glucos_trans"/>
</dbReference>
<feature type="domain" description="Erythromycin biosynthesis protein CIII-like N-terminal" evidence="5">
    <location>
        <begin position="26"/>
        <end position="137"/>
    </location>
</feature>
<dbReference type="Gene3D" id="3.40.50.2000">
    <property type="entry name" value="Glycogen Phosphorylase B"/>
    <property type="match status" value="2"/>
</dbReference>
<proteinExistence type="inferred from homology"/>
<evidence type="ECO:0000256" key="2">
    <source>
        <dbReference type="ARBA" id="ARBA00022676"/>
    </source>
</evidence>
<dbReference type="InterPro" id="IPR010610">
    <property type="entry name" value="EryCIII-like_C"/>
</dbReference>
<organism evidence="6 7">
    <name type="scientific">Nocardioides agariphilus</name>
    <dbReference type="NCBI Taxonomy" id="433664"/>
    <lineage>
        <taxon>Bacteria</taxon>
        <taxon>Bacillati</taxon>
        <taxon>Actinomycetota</taxon>
        <taxon>Actinomycetes</taxon>
        <taxon>Propionibacteriales</taxon>
        <taxon>Nocardioidaceae</taxon>
        <taxon>Nocardioides</taxon>
    </lineage>
</organism>
<dbReference type="GO" id="GO:0008194">
    <property type="term" value="F:UDP-glycosyltransferase activity"/>
    <property type="evidence" value="ECO:0007669"/>
    <property type="project" value="InterPro"/>
</dbReference>
<sequence length="387" mass="39684">MRVLFATTANDGHWGPLVPFARACVDAGHEVRVAAPASFAGRLEDAGFGHEPFADAPPELIGPVMAGLPSMSFEEADDTVVRDVFGRIDAQAGLPAVSATIERWRPDLVVRESAELACVAAAQRAGVPHVHVCIGMHEIVRRFASLVAEPLAELDTLAGLPAGSCADSLTREPVLSTVPQRLDDAVGEALPGVSRFRDPAPARGTGPLPEAWGDPGLPLVYVTLGSVTASLPPFAGLFGELLAALAEVDARILLTVGRRFDIAGLGPLPANARVEPWWPQADLLAHADAMLGHGGFGTTMGALAAGVPQVVMPVFTSDQLANSLHVAAVGAGIAVPMGPGSVALAADAVVTVLADPAYALSANQVAGDIADLPPASDAVRLLESLVG</sequence>
<dbReference type="PANTHER" id="PTHR48050">
    <property type="entry name" value="STEROL 3-BETA-GLUCOSYLTRANSFERASE"/>
    <property type="match status" value="1"/>
</dbReference>
<protein>
    <submittedName>
        <fullName evidence="6">Glycosyltransferase family 1 protein</fullName>
    </submittedName>
</protein>
<evidence type="ECO:0000313" key="7">
    <source>
        <dbReference type="Proteomes" id="UP000660668"/>
    </source>
</evidence>
<dbReference type="GO" id="GO:0016758">
    <property type="term" value="F:hexosyltransferase activity"/>
    <property type="evidence" value="ECO:0007669"/>
    <property type="project" value="UniProtKB-ARBA"/>
</dbReference>
<dbReference type="AlphaFoldDB" id="A0A930VM55"/>
<dbReference type="Pfam" id="PF06722">
    <property type="entry name" value="EryCIII-like_C"/>
    <property type="match status" value="1"/>
</dbReference>
<dbReference type="InterPro" id="IPR050426">
    <property type="entry name" value="Glycosyltransferase_28"/>
</dbReference>
<gene>
    <name evidence="6" type="ORF">ISU10_15655</name>
</gene>
<name>A0A930VM55_9ACTN</name>
<dbReference type="RefSeq" id="WP_194697351.1">
    <property type="nucleotide sequence ID" value="NZ_JADKPO010000022.1"/>
</dbReference>
<feature type="domain" description="Erythromycin biosynthesis protein CIII-like C-terminal" evidence="4">
    <location>
        <begin position="240"/>
        <end position="383"/>
    </location>
</feature>
<dbReference type="SUPFAM" id="SSF53756">
    <property type="entry name" value="UDP-Glycosyltransferase/glycogen phosphorylase"/>
    <property type="match status" value="1"/>
</dbReference>